<dbReference type="InterPro" id="IPR013656">
    <property type="entry name" value="PAS_4"/>
</dbReference>
<evidence type="ECO:0000313" key="8">
    <source>
        <dbReference type="Proteomes" id="UP001140513"/>
    </source>
</evidence>
<dbReference type="SUPFAM" id="SSF55785">
    <property type="entry name" value="PYP-like sensor domain (PAS domain)"/>
    <property type="match status" value="1"/>
</dbReference>
<feature type="modified residue" description="4-aspartylphosphate" evidence="2">
    <location>
        <position position="1425"/>
    </location>
</feature>
<feature type="region of interest" description="Disordered" evidence="3">
    <location>
        <begin position="364"/>
        <end position="413"/>
    </location>
</feature>
<dbReference type="InterPro" id="IPR004358">
    <property type="entry name" value="Sig_transdc_His_kin-like_C"/>
</dbReference>
<accession>A0A9W8XSY2</accession>
<dbReference type="Gene3D" id="3.30.565.10">
    <property type="entry name" value="Histidine kinase-like ATPase, C-terminal domain"/>
    <property type="match status" value="1"/>
</dbReference>
<dbReference type="OrthoDB" id="60033at2759"/>
<organism evidence="7 8">
    <name type="scientific">Didymosphaeria variabile</name>
    <dbReference type="NCBI Taxonomy" id="1932322"/>
    <lineage>
        <taxon>Eukaryota</taxon>
        <taxon>Fungi</taxon>
        <taxon>Dikarya</taxon>
        <taxon>Ascomycota</taxon>
        <taxon>Pezizomycotina</taxon>
        <taxon>Dothideomycetes</taxon>
        <taxon>Pleosporomycetidae</taxon>
        <taxon>Pleosporales</taxon>
        <taxon>Massarineae</taxon>
        <taxon>Didymosphaeriaceae</taxon>
        <taxon>Didymosphaeria</taxon>
    </lineage>
</organism>
<dbReference type="InterPro" id="IPR003594">
    <property type="entry name" value="HATPase_dom"/>
</dbReference>
<dbReference type="PANTHER" id="PTHR43719">
    <property type="entry name" value="TWO-COMPONENT HISTIDINE KINASE"/>
    <property type="match status" value="1"/>
</dbReference>
<feature type="domain" description="PAS" evidence="6">
    <location>
        <begin position="887"/>
        <end position="957"/>
    </location>
</feature>
<dbReference type="Gene3D" id="3.40.50.2300">
    <property type="match status" value="1"/>
</dbReference>
<dbReference type="SUPFAM" id="SSF55874">
    <property type="entry name" value="ATPase domain of HSP90 chaperone/DNA topoisomerase II/histidine kinase"/>
    <property type="match status" value="1"/>
</dbReference>
<evidence type="ECO:0000256" key="2">
    <source>
        <dbReference type="PROSITE-ProRule" id="PRU00169"/>
    </source>
</evidence>
<evidence type="ECO:0000259" key="5">
    <source>
        <dbReference type="PROSITE" id="PS50110"/>
    </source>
</evidence>
<evidence type="ECO:0000256" key="3">
    <source>
        <dbReference type="SAM" id="MobiDB-lite"/>
    </source>
</evidence>
<comment type="caution">
    <text evidence="7">The sequence shown here is derived from an EMBL/GenBank/DDBJ whole genome shotgun (WGS) entry which is preliminary data.</text>
</comment>
<protein>
    <submittedName>
        <fullName evidence="7">Uncharacterized protein</fullName>
    </submittedName>
</protein>
<feature type="compositionally biased region" description="Polar residues" evidence="3">
    <location>
        <begin position="9"/>
        <end position="18"/>
    </location>
</feature>
<dbReference type="InterPro" id="IPR035965">
    <property type="entry name" value="PAS-like_dom_sf"/>
</dbReference>
<dbReference type="CDD" id="cd00130">
    <property type="entry name" value="PAS"/>
    <property type="match status" value="1"/>
</dbReference>
<dbReference type="InterPro" id="IPR001789">
    <property type="entry name" value="Sig_transdc_resp-reg_receiver"/>
</dbReference>
<dbReference type="SMART" id="SM00387">
    <property type="entry name" value="HATPase_c"/>
    <property type="match status" value="1"/>
</dbReference>
<keyword evidence="8" id="KW-1185">Reference proteome</keyword>
<evidence type="ECO:0000313" key="7">
    <source>
        <dbReference type="EMBL" id="KAJ4358306.1"/>
    </source>
</evidence>
<dbReference type="SMART" id="SM00388">
    <property type="entry name" value="HisKA"/>
    <property type="match status" value="1"/>
</dbReference>
<feature type="compositionally biased region" description="Basic and acidic residues" evidence="3">
    <location>
        <begin position="19"/>
        <end position="33"/>
    </location>
</feature>
<name>A0A9W8XSY2_9PLEO</name>
<dbReference type="InterPro" id="IPR011006">
    <property type="entry name" value="CheY-like_superfamily"/>
</dbReference>
<dbReference type="Pfam" id="PF08448">
    <property type="entry name" value="PAS_4"/>
    <property type="match status" value="1"/>
</dbReference>
<dbReference type="InterPro" id="IPR036097">
    <property type="entry name" value="HisK_dim/P_sf"/>
</dbReference>
<dbReference type="SUPFAM" id="SSF47384">
    <property type="entry name" value="Homodimeric domain of signal transducing histidine kinase"/>
    <property type="match status" value="1"/>
</dbReference>
<dbReference type="PRINTS" id="PR00344">
    <property type="entry name" value="BCTRLSENSOR"/>
</dbReference>
<dbReference type="InterPro" id="IPR000014">
    <property type="entry name" value="PAS"/>
</dbReference>
<feature type="region of interest" description="Disordered" evidence="3">
    <location>
        <begin position="425"/>
        <end position="449"/>
    </location>
</feature>
<feature type="domain" description="Histidine kinase" evidence="4">
    <location>
        <begin position="1036"/>
        <end position="1307"/>
    </location>
</feature>
<dbReference type="Gene3D" id="3.30.450.20">
    <property type="entry name" value="PAS domain"/>
    <property type="match status" value="2"/>
</dbReference>
<dbReference type="Pfam" id="PF02518">
    <property type="entry name" value="HATPase_c"/>
    <property type="match status" value="1"/>
</dbReference>
<dbReference type="CDD" id="cd17546">
    <property type="entry name" value="REC_hyHK_CKI1_RcsC-like"/>
    <property type="match status" value="1"/>
</dbReference>
<dbReference type="NCBIfam" id="TIGR00229">
    <property type="entry name" value="sensory_box"/>
    <property type="match status" value="1"/>
</dbReference>
<evidence type="ECO:0000259" key="6">
    <source>
        <dbReference type="PROSITE" id="PS50112"/>
    </source>
</evidence>
<dbReference type="InterPro" id="IPR036890">
    <property type="entry name" value="HATPase_C_sf"/>
</dbReference>
<dbReference type="PROSITE" id="PS50109">
    <property type="entry name" value="HIS_KIN"/>
    <property type="match status" value="1"/>
</dbReference>
<dbReference type="InterPro" id="IPR003661">
    <property type="entry name" value="HisK_dim/P_dom"/>
</dbReference>
<dbReference type="SUPFAM" id="SSF52172">
    <property type="entry name" value="CheY-like"/>
    <property type="match status" value="1"/>
</dbReference>
<dbReference type="Pfam" id="PF00072">
    <property type="entry name" value="Response_reg"/>
    <property type="match status" value="1"/>
</dbReference>
<dbReference type="Gene3D" id="1.10.287.130">
    <property type="match status" value="1"/>
</dbReference>
<feature type="compositionally biased region" description="Low complexity" evidence="3">
    <location>
        <begin position="383"/>
        <end position="394"/>
    </location>
</feature>
<dbReference type="InterPro" id="IPR005467">
    <property type="entry name" value="His_kinase_dom"/>
</dbReference>
<dbReference type="Pfam" id="PF00512">
    <property type="entry name" value="HisKA"/>
    <property type="match status" value="1"/>
</dbReference>
<dbReference type="PROSITE" id="PS50110">
    <property type="entry name" value="RESPONSE_REGULATORY"/>
    <property type="match status" value="1"/>
</dbReference>
<dbReference type="InterPro" id="IPR058846">
    <property type="entry name" value="PAS-like"/>
</dbReference>
<dbReference type="PROSITE" id="PS50112">
    <property type="entry name" value="PAS"/>
    <property type="match status" value="1"/>
</dbReference>
<feature type="region of interest" description="Disordered" evidence="3">
    <location>
        <begin position="1"/>
        <end position="135"/>
    </location>
</feature>
<dbReference type="GO" id="GO:0000155">
    <property type="term" value="F:phosphorelay sensor kinase activity"/>
    <property type="evidence" value="ECO:0007669"/>
    <property type="project" value="InterPro"/>
</dbReference>
<feature type="domain" description="Response regulatory" evidence="5">
    <location>
        <begin position="1365"/>
        <end position="1496"/>
    </location>
</feature>
<dbReference type="Proteomes" id="UP001140513">
    <property type="component" value="Unassembled WGS sequence"/>
</dbReference>
<dbReference type="PANTHER" id="PTHR43719:SF30">
    <property type="entry name" value="TWO-COMPONENT SYSTEM RESPONSE REGULATOR"/>
    <property type="match status" value="1"/>
</dbReference>
<feature type="compositionally biased region" description="Polar residues" evidence="3">
    <location>
        <begin position="78"/>
        <end position="96"/>
    </location>
</feature>
<dbReference type="InterPro" id="IPR050956">
    <property type="entry name" value="2C_system_His_kinase"/>
</dbReference>
<dbReference type="EMBL" id="JAPEUX010000002">
    <property type="protein sequence ID" value="KAJ4358306.1"/>
    <property type="molecule type" value="Genomic_DNA"/>
</dbReference>
<reference evidence="7" key="1">
    <citation type="submission" date="2022-10" db="EMBL/GenBank/DDBJ databases">
        <title>Tapping the CABI collections for fungal endophytes: first genome assemblies for Collariella, Neodidymelliopsis, Ascochyta clinopodiicola, Didymella pomorum, Didymosphaeria variabile, Neocosmospora piperis and Neocucurbitaria cava.</title>
        <authorList>
            <person name="Hill R."/>
        </authorList>
    </citation>
    <scope>NUCLEOTIDE SEQUENCE</scope>
    <source>
        <strain evidence="7">IMI 356815</strain>
    </source>
</reference>
<feature type="region of interest" description="Disordered" evidence="3">
    <location>
        <begin position="204"/>
        <end position="241"/>
    </location>
</feature>
<gene>
    <name evidence="7" type="ORF">N0V89_002888</name>
</gene>
<dbReference type="CDD" id="cd00082">
    <property type="entry name" value="HisKA"/>
    <property type="match status" value="1"/>
</dbReference>
<dbReference type="GeneID" id="80906418"/>
<dbReference type="SMART" id="SM00448">
    <property type="entry name" value="REC"/>
    <property type="match status" value="1"/>
</dbReference>
<dbReference type="Pfam" id="PF26131">
    <property type="entry name" value="PAS-like"/>
    <property type="match status" value="1"/>
</dbReference>
<proteinExistence type="predicted"/>
<dbReference type="SMART" id="SM00091">
    <property type="entry name" value="PAS"/>
    <property type="match status" value="1"/>
</dbReference>
<evidence type="ECO:0000259" key="4">
    <source>
        <dbReference type="PROSITE" id="PS50109"/>
    </source>
</evidence>
<keyword evidence="1 2" id="KW-0597">Phosphoprotein</keyword>
<evidence type="ECO:0000256" key="1">
    <source>
        <dbReference type="ARBA" id="ARBA00022553"/>
    </source>
</evidence>
<dbReference type="RefSeq" id="XP_056075165.1">
    <property type="nucleotide sequence ID" value="XM_056211692.1"/>
</dbReference>
<sequence length="1521" mass="168367">MNLPPKSIFTGSAATPDSTNRENRRLSTPEYHKSLAPATELSKLSTPLERPSLQSAEPPTPHEASWTHRTPIHRSDTLRSSSFVGHNRGAWSTSGAVKTPPAVAGTKRQLSLEQPSPHVPDPASEPLVKRRRVSRTRHSLDHLSFAQSAKLYDSEQPPSPLFFSHSRRIRPHLPARFSSSEAAARMLSKTREDSGIKTVTLARGTFSGLSPSGPTSAASGRSSDRSSLPRTASPEARDRNDPLRLLGSVGIVELLEQDTRPTFIVDIGDDANFTPESPGLQILFANSALRSSIATWEMVAGKLSNLLGDDPTAHASSQFKGWLLSTVIQGESLDVNPSPVEHGGIVWSCYTLRKRLRVAYGAAPGPPVSSIPSTSASLDFAAPTPSKDPTPTTTELNASPTPPNEPQDYFGTSPALAVNEDFDQEPRPVLSPEHVPKSEPIAADKPSIIPFQRPDKPHLPDFSESPSFTNECVLRAHAAGDVDAFNRNTDPSLPPEHDVGFFDWTRLSLSPSLPRHIQFARSIDWASTPLGPIEFWSNDLRAMCNLIMASPHPAAMYWGEELVAIYNEAYIGLAGQKHPTLMGQSYKIAWAEIWDEVKDVFTNARLTGQATMKDDDCLFMKRSGFLEEAYFSWSIIPMVGEDGTVMGLYNPAFEKTRRKIAERRMLTLREVGERTATARDVKGFWEQVLLALTDNEYDTPFVLLYSVSDDTDSDASSLHSSSLLGSKQCYLEGSLGVPASHAAAPEQIDLKEGTEGFGPVLREVMKTDKPVVLSIGSGDLPFEMLDGLEWRGFGDPCRDIVICPIHPTTGESILGFLVMGINPRRPYDDDYNLFVQLLSRQLATSLASVVLFEEEIRRGQKAAKLAAEDRFHLSEQLAARTQEARDSETRFTRMAEYSPAGLFIADHVGRITYCNDTWYEISRVPRDPEKTNNWMDYVKMEDQGLIHEKWKRLVENATAINIEFRFKTPWQDRNGNKGDTWVLFSAFPEKYEDGMLKSVFGSITNISSQKWAEGFQKRKMEEAVELKRQQENFIDITSHEMRNPLSAILQCADEISTILSDFRTSGAREIPQRLLTDSIDSAQTIALCAQHQKRIVDDVLTLSKLDSAMLMVTPVDAQPLQVVQRALKMFEGEVQTAGIQMEFVLSDSYKKLNVDWVKLDPSRVLQVLINLTTNAIKFTTTESNRTIKVLLSASKIPPSASPNPLVNFFPSRSKRVEQTLGPDWGNGQEIYLEFAVQDTGRGLNQEEKKLLFQRFSQASPRTHVQYGGSGLGLFISRELTELQGGEIGVASEAGIGSTFAFYVKCRKTSEPKEAIEMPITLGRRISNAKERHHVQLQPPRVKDFASAPQDNAVNSKSKAPAPKLKVLIVEDNLVNQKVLRRQLENSGITTHVANHGGEAIEKLKQSRYWKGHGSDAVDLGVVLMDKEMPVMDGLQCTSKIREFEGQGLLNGHVPIIAVTANARSEQIATLLEAGMDDVVSKPFRIAELIPKIEELTLKHCDSNSVETIVVPSRPSTPPYAI</sequence>